<keyword evidence="1" id="KW-0028">Amino-acid biosynthesis</keyword>
<name>A0A1F7UHA3_9BACT</name>
<dbReference type="PANTHER" id="PTHR23133">
    <property type="entry name" value="IMIDAZOLEGLYCEROL-PHOSPHATE DEHYDRATASE HIS7"/>
    <property type="match status" value="1"/>
</dbReference>
<accession>A0A1F7UHA3</accession>
<dbReference type="PANTHER" id="PTHR23133:SF2">
    <property type="entry name" value="IMIDAZOLEGLYCEROL-PHOSPHATE DEHYDRATASE"/>
    <property type="match status" value="1"/>
</dbReference>
<dbReference type="AlphaFoldDB" id="A0A1F7UHA3"/>
<protein>
    <recommendedName>
        <fullName evidence="6">Imidazoleglycerol-phosphate dehydratase</fullName>
    </recommendedName>
</protein>
<dbReference type="SUPFAM" id="SSF54211">
    <property type="entry name" value="Ribosomal protein S5 domain 2-like"/>
    <property type="match status" value="2"/>
</dbReference>
<keyword evidence="3" id="KW-0456">Lyase</keyword>
<dbReference type="STRING" id="1802397.A3J43_01915"/>
<evidence type="ECO:0000256" key="3">
    <source>
        <dbReference type="ARBA" id="ARBA00023239"/>
    </source>
</evidence>
<keyword evidence="2" id="KW-0368">Histidine biosynthesis</keyword>
<dbReference type="Pfam" id="PF00475">
    <property type="entry name" value="IGPD"/>
    <property type="match status" value="1"/>
</dbReference>
<evidence type="ECO:0008006" key="6">
    <source>
        <dbReference type="Google" id="ProtNLM"/>
    </source>
</evidence>
<evidence type="ECO:0000256" key="2">
    <source>
        <dbReference type="ARBA" id="ARBA00023102"/>
    </source>
</evidence>
<dbReference type="InterPro" id="IPR038494">
    <property type="entry name" value="IGPD_sf"/>
</dbReference>
<dbReference type="InterPro" id="IPR000807">
    <property type="entry name" value="ImidazoleglycerolP_deHydtase"/>
</dbReference>
<dbReference type="EMBL" id="MGEF01000054">
    <property type="protein sequence ID" value="OGL77643.1"/>
    <property type="molecule type" value="Genomic_DNA"/>
</dbReference>
<sequence>MNNFSMQNSSYTIQKSSPSEVVIQRKTAESDIVVTLSGSWKGTDVTPRQCQWNTGIAFFNHMIQLVCRRAGLNIDAEFRCVLPETFAAHVVWEDVGMAMGACVNELLARRRQDGVEGAGGGTACIDEALSSCYMSFEGRSNCFIIVADSSAAGRELVEDAKMQDVRQFFEGFAQGARSTIHLTIGAAEDTHHLWESAFRAFGEALRVVLQPNEWRKGVIVGVKDTGD</sequence>
<organism evidence="4 5">
    <name type="scientific">Candidatus Uhrbacteria bacterium RIFCSPHIGHO2_12_FULL_54_23</name>
    <dbReference type="NCBI Taxonomy" id="1802397"/>
    <lineage>
        <taxon>Bacteria</taxon>
        <taxon>Candidatus Uhriibacteriota</taxon>
    </lineage>
</organism>
<dbReference type="GO" id="GO:0000105">
    <property type="term" value="P:L-histidine biosynthetic process"/>
    <property type="evidence" value="ECO:0007669"/>
    <property type="project" value="UniProtKB-KW"/>
</dbReference>
<comment type="caution">
    <text evidence="4">The sequence shown here is derived from an EMBL/GenBank/DDBJ whole genome shotgun (WGS) entry which is preliminary data.</text>
</comment>
<evidence type="ECO:0000313" key="5">
    <source>
        <dbReference type="Proteomes" id="UP000176604"/>
    </source>
</evidence>
<dbReference type="GO" id="GO:0004424">
    <property type="term" value="F:imidazoleglycerol-phosphate dehydratase activity"/>
    <property type="evidence" value="ECO:0007669"/>
    <property type="project" value="InterPro"/>
</dbReference>
<proteinExistence type="predicted"/>
<evidence type="ECO:0000313" key="4">
    <source>
        <dbReference type="EMBL" id="OGL77643.1"/>
    </source>
</evidence>
<reference evidence="4 5" key="1">
    <citation type="journal article" date="2016" name="Nat. Commun.">
        <title>Thousands of microbial genomes shed light on interconnected biogeochemical processes in an aquifer system.</title>
        <authorList>
            <person name="Anantharaman K."/>
            <person name="Brown C.T."/>
            <person name="Hug L.A."/>
            <person name="Sharon I."/>
            <person name="Castelle C.J."/>
            <person name="Probst A.J."/>
            <person name="Thomas B.C."/>
            <person name="Singh A."/>
            <person name="Wilkins M.J."/>
            <person name="Karaoz U."/>
            <person name="Brodie E.L."/>
            <person name="Williams K.H."/>
            <person name="Hubbard S.S."/>
            <person name="Banfield J.F."/>
        </authorList>
    </citation>
    <scope>NUCLEOTIDE SEQUENCE [LARGE SCALE GENOMIC DNA]</scope>
</reference>
<gene>
    <name evidence="4" type="ORF">A3J43_01915</name>
</gene>
<dbReference type="Proteomes" id="UP000176604">
    <property type="component" value="Unassembled WGS sequence"/>
</dbReference>
<dbReference type="Gene3D" id="3.30.230.40">
    <property type="entry name" value="Imidazole glycerol phosphate dehydratase, domain 1"/>
    <property type="match status" value="2"/>
</dbReference>
<evidence type="ECO:0000256" key="1">
    <source>
        <dbReference type="ARBA" id="ARBA00022605"/>
    </source>
</evidence>
<dbReference type="InterPro" id="IPR020568">
    <property type="entry name" value="Ribosomal_Su5_D2-typ_SF"/>
</dbReference>